<organism evidence="2 3">
    <name type="scientific">Paraburkholderia phenoliruptrix</name>
    <dbReference type="NCBI Taxonomy" id="252970"/>
    <lineage>
        <taxon>Bacteria</taxon>
        <taxon>Pseudomonadati</taxon>
        <taxon>Pseudomonadota</taxon>
        <taxon>Betaproteobacteria</taxon>
        <taxon>Burkholderiales</taxon>
        <taxon>Burkholderiaceae</taxon>
        <taxon>Paraburkholderia</taxon>
    </lineage>
</organism>
<keyword evidence="1" id="KW-1133">Transmembrane helix</keyword>
<accession>A0A6J5CAA7</accession>
<feature type="transmembrane region" description="Helical" evidence="1">
    <location>
        <begin position="34"/>
        <end position="51"/>
    </location>
</feature>
<evidence type="ECO:0000313" key="2">
    <source>
        <dbReference type="EMBL" id="CAB3729928.1"/>
    </source>
</evidence>
<protein>
    <submittedName>
        <fullName evidence="2">Uncharacterized protein</fullName>
    </submittedName>
</protein>
<keyword evidence="1" id="KW-0472">Membrane</keyword>
<name>A0A6J5CAA7_9BURK</name>
<keyword evidence="1" id="KW-0812">Transmembrane</keyword>
<reference evidence="2 3" key="1">
    <citation type="submission" date="2020-04" db="EMBL/GenBank/DDBJ databases">
        <authorList>
            <person name="De Canck E."/>
        </authorList>
    </citation>
    <scope>NUCLEOTIDE SEQUENCE [LARGE SCALE GENOMIC DNA]</scope>
    <source>
        <strain evidence="2 3">LMG 22037</strain>
    </source>
</reference>
<dbReference type="RefSeq" id="WP_175145352.1">
    <property type="nucleotide sequence ID" value="NZ_CADFGL010000037.1"/>
</dbReference>
<evidence type="ECO:0000256" key="1">
    <source>
        <dbReference type="SAM" id="Phobius"/>
    </source>
</evidence>
<dbReference type="EMBL" id="CADIKB010000040">
    <property type="protein sequence ID" value="CAB3729928.1"/>
    <property type="molecule type" value="Genomic_DNA"/>
</dbReference>
<sequence>MSATYEVHDGCTTLISDAAYAKYDEEQREKQAEILMWATAGSVVAIAGLVLKQLLGA</sequence>
<evidence type="ECO:0000313" key="3">
    <source>
        <dbReference type="Proteomes" id="UP000494249"/>
    </source>
</evidence>
<dbReference type="Proteomes" id="UP000494249">
    <property type="component" value="Unassembled WGS sequence"/>
</dbReference>
<gene>
    <name evidence="2" type="ORF">LMG22037_05489</name>
</gene>
<dbReference type="AlphaFoldDB" id="A0A6J5CAA7"/>
<proteinExistence type="predicted"/>